<feature type="domain" description="Acyltransferase 3" evidence="2">
    <location>
        <begin position="1"/>
        <end position="179"/>
    </location>
</feature>
<feature type="transmembrane region" description="Helical" evidence="1">
    <location>
        <begin position="32"/>
        <end position="53"/>
    </location>
</feature>
<dbReference type="InterPro" id="IPR050879">
    <property type="entry name" value="Acyltransferase_3"/>
</dbReference>
<keyword evidence="4" id="KW-1185">Reference proteome</keyword>
<keyword evidence="1" id="KW-0472">Membrane</keyword>
<keyword evidence="1" id="KW-0812">Transmembrane</keyword>
<feature type="transmembrane region" description="Helical" evidence="1">
    <location>
        <begin position="6"/>
        <end position="25"/>
    </location>
</feature>
<gene>
    <name evidence="3" type="ORF">FK268_23690</name>
</gene>
<feature type="transmembrane region" description="Helical" evidence="1">
    <location>
        <begin position="73"/>
        <end position="97"/>
    </location>
</feature>
<feature type="transmembrane region" description="Helical" evidence="1">
    <location>
        <begin position="104"/>
        <end position="122"/>
    </location>
</feature>
<feature type="non-terminal residue" evidence="3">
    <location>
        <position position="182"/>
    </location>
</feature>
<reference evidence="3 4" key="1">
    <citation type="submission" date="2019-08" db="EMBL/GenBank/DDBJ databases">
        <title>Tsukamurella conjunctivitidis sp. nov., Tsukamurella assacharolytica sp. nov. and Tsukamurella sputae sp. nov. isolated from patients with conjunctivitis, bacteraemia (lymphoma) and respiratory infection (sputum) in Hong Kong.</title>
        <authorList>
            <person name="Fok K.M.N."/>
            <person name="Fong J.Y.H."/>
        </authorList>
    </citation>
    <scope>NUCLEOTIDE SEQUENCE [LARGE SCALE GENOMIC DNA]</scope>
    <source>
        <strain evidence="3 4">HKU70</strain>
    </source>
</reference>
<dbReference type="GO" id="GO:0000271">
    <property type="term" value="P:polysaccharide biosynthetic process"/>
    <property type="evidence" value="ECO:0007669"/>
    <property type="project" value="TreeGrafter"/>
</dbReference>
<dbReference type="InterPro" id="IPR002656">
    <property type="entry name" value="Acyl_transf_3_dom"/>
</dbReference>
<keyword evidence="1" id="KW-1133">Transmembrane helix</keyword>
<evidence type="ECO:0000313" key="4">
    <source>
        <dbReference type="Proteomes" id="UP000319792"/>
    </source>
</evidence>
<keyword evidence="3" id="KW-0808">Transferase</keyword>
<proteinExistence type="predicted"/>
<comment type="caution">
    <text evidence="3">The sequence shown here is derived from an EMBL/GenBank/DDBJ whole genome shotgun (WGS) entry which is preliminary data.</text>
</comment>
<evidence type="ECO:0000259" key="2">
    <source>
        <dbReference type="Pfam" id="PF01757"/>
    </source>
</evidence>
<name>A0A5C5RC93_9ACTN</name>
<dbReference type="AlphaFoldDB" id="A0A5C5RC93"/>
<dbReference type="Proteomes" id="UP000319792">
    <property type="component" value="Unassembled WGS sequence"/>
</dbReference>
<feature type="transmembrane region" description="Helical" evidence="1">
    <location>
        <begin position="128"/>
        <end position="149"/>
    </location>
</feature>
<evidence type="ECO:0000313" key="3">
    <source>
        <dbReference type="EMBL" id="TWS19751.1"/>
    </source>
</evidence>
<accession>A0A5C5RC93</accession>
<dbReference type="GO" id="GO:0016747">
    <property type="term" value="F:acyltransferase activity, transferring groups other than amino-acyl groups"/>
    <property type="evidence" value="ECO:0007669"/>
    <property type="project" value="InterPro"/>
</dbReference>
<dbReference type="RefSeq" id="WP_146437899.1">
    <property type="nucleotide sequence ID" value="NZ_VIGV01000176.1"/>
</dbReference>
<protein>
    <submittedName>
        <fullName evidence="3">Acyltransferase</fullName>
    </submittedName>
</protein>
<dbReference type="PANTHER" id="PTHR23028">
    <property type="entry name" value="ACETYLTRANSFERASE"/>
    <property type="match status" value="1"/>
</dbReference>
<dbReference type="EMBL" id="VIGV01000176">
    <property type="protein sequence ID" value="TWS19751.1"/>
    <property type="molecule type" value="Genomic_DNA"/>
</dbReference>
<evidence type="ECO:0000256" key="1">
    <source>
        <dbReference type="SAM" id="Phobius"/>
    </source>
</evidence>
<keyword evidence="3" id="KW-0012">Acyltransferase</keyword>
<dbReference type="OrthoDB" id="9796461at2"/>
<sequence>VNPPSWSLSTELFFYLCCPFVYVLIRRLPDRALWPALAAAVGAVGVSVALAYVLFPSSPHTPDDLPLSELQYWFGYVFPPSRLFDFVAGLVLGTILVRGRWRQVPIAVVLAAFPAFYALSYATPYLVGVRLTMLVPVVLLIGTVAHGDLKGRSSLLRGRRMQWLGEISFGFYLVHALVLVEG</sequence>
<dbReference type="GO" id="GO:0016020">
    <property type="term" value="C:membrane"/>
    <property type="evidence" value="ECO:0007669"/>
    <property type="project" value="TreeGrafter"/>
</dbReference>
<dbReference type="Pfam" id="PF01757">
    <property type="entry name" value="Acyl_transf_3"/>
    <property type="match status" value="1"/>
</dbReference>
<feature type="non-terminal residue" evidence="3">
    <location>
        <position position="1"/>
    </location>
</feature>
<organism evidence="3 4">
    <name type="scientific">Tsukamurella sputi</name>
    <dbReference type="NCBI Taxonomy" id="2591848"/>
    <lineage>
        <taxon>Bacteria</taxon>
        <taxon>Bacillati</taxon>
        <taxon>Actinomycetota</taxon>
        <taxon>Actinomycetes</taxon>
        <taxon>Mycobacteriales</taxon>
        <taxon>Tsukamurellaceae</taxon>
        <taxon>Tsukamurella</taxon>
    </lineage>
</organism>
<feature type="transmembrane region" description="Helical" evidence="1">
    <location>
        <begin position="161"/>
        <end position="180"/>
    </location>
</feature>
<dbReference type="PANTHER" id="PTHR23028:SF53">
    <property type="entry name" value="ACYL_TRANSF_3 DOMAIN-CONTAINING PROTEIN"/>
    <property type="match status" value="1"/>
</dbReference>